<dbReference type="PROSITE" id="PS51257">
    <property type="entry name" value="PROKAR_LIPOPROTEIN"/>
    <property type="match status" value="1"/>
</dbReference>
<evidence type="ECO:0000256" key="3">
    <source>
        <dbReference type="ARBA" id="ARBA00023139"/>
    </source>
</evidence>
<evidence type="ECO:0000259" key="7">
    <source>
        <dbReference type="Pfam" id="PF09864"/>
    </source>
</evidence>
<evidence type="ECO:0000313" key="9">
    <source>
        <dbReference type="Proteomes" id="UP000467130"/>
    </source>
</evidence>
<evidence type="ECO:0000313" key="8">
    <source>
        <dbReference type="EMBL" id="BBY20950.1"/>
    </source>
</evidence>
<dbReference type="InterPro" id="IPR052755">
    <property type="entry name" value="Lysozyme_Inhibitor_LprI"/>
</dbReference>
<dbReference type="PANTHER" id="PTHR37549">
    <property type="entry name" value="LIPOPROTEIN LPRI"/>
    <property type="match status" value="1"/>
</dbReference>
<keyword evidence="9" id="KW-1185">Reference proteome</keyword>
<accession>A0A7I7Q3J5</accession>
<name>A0A7I7Q3J5_9MYCO</name>
<feature type="chain" id="PRO_5029866448" evidence="6">
    <location>
        <begin position="27"/>
        <end position="222"/>
    </location>
</feature>
<dbReference type="GO" id="GO:0005576">
    <property type="term" value="C:extracellular region"/>
    <property type="evidence" value="ECO:0007669"/>
    <property type="project" value="TreeGrafter"/>
</dbReference>
<evidence type="ECO:0000256" key="4">
    <source>
        <dbReference type="ARBA" id="ARBA00023288"/>
    </source>
</evidence>
<evidence type="ECO:0000256" key="5">
    <source>
        <dbReference type="SAM" id="MobiDB-lite"/>
    </source>
</evidence>
<keyword evidence="4 8" id="KW-0449">Lipoprotein</keyword>
<dbReference type="PANTHER" id="PTHR37549:SF1">
    <property type="entry name" value="LIPOPROTEIN LPRI"/>
    <property type="match status" value="1"/>
</dbReference>
<dbReference type="AlphaFoldDB" id="A0A7I7Q3J5"/>
<dbReference type="EMBL" id="AP022587">
    <property type="protein sequence ID" value="BBY20950.1"/>
    <property type="molecule type" value="Genomic_DNA"/>
</dbReference>
<feature type="region of interest" description="Disordered" evidence="5">
    <location>
        <begin position="24"/>
        <end position="55"/>
    </location>
</feature>
<dbReference type="RefSeq" id="WP_163788904.1">
    <property type="nucleotide sequence ID" value="NZ_AP022587.1"/>
</dbReference>
<evidence type="ECO:0000256" key="2">
    <source>
        <dbReference type="ARBA" id="ARBA00023136"/>
    </source>
</evidence>
<feature type="compositionally biased region" description="Low complexity" evidence="5">
    <location>
        <begin position="35"/>
        <end position="46"/>
    </location>
</feature>
<dbReference type="Proteomes" id="UP000467130">
    <property type="component" value="Chromosome"/>
</dbReference>
<keyword evidence="2" id="KW-0472">Membrane</keyword>
<sequence>MRPIAVIAAVLVVLVGACTSATNNNAAPSSPPSHPASGSPSAAPTSGSPPPIPAAVDCTKPANAAQQPICTDSHLFDLERQLGDAYRRALARPGTDQSAVAAAQTSWASGRDDCARNADVHTCVLQAYQTRLVQLAIADPATAAPPVVTYRCPATSGPLTAQFYNQFDPQTAVLDWKGTQLILFILPSGSGARYGRQGSEYWEHQGQVTLDFNGTKFVCSTS</sequence>
<proteinExistence type="predicted"/>
<dbReference type="SUPFAM" id="SSF141488">
    <property type="entry name" value="YdhA-like"/>
    <property type="match status" value="1"/>
</dbReference>
<evidence type="ECO:0000256" key="6">
    <source>
        <dbReference type="SAM" id="SignalP"/>
    </source>
</evidence>
<reference evidence="8 9" key="1">
    <citation type="journal article" date="2019" name="Emerg. Microbes Infect.">
        <title>Comprehensive subspecies identification of 175 nontuberculous mycobacteria species based on 7547 genomic profiles.</title>
        <authorList>
            <person name="Matsumoto Y."/>
            <person name="Kinjo T."/>
            <person name="Motooka D."/>
            <person name="Nabeya D."/>
            <person name="Jung N."/>
            <person name="Uechi K."/>
            <person name="Horii T."/>
            <person name="Iida T."/>
            <person name="Fujita J."/>
            <person name="Nakamura S."/>
        </authorList>
    </citation>
    <scope>NUCLEOTIDE SEQUENCE [LARGE SCALE GENOMIC DNA]</scope>
    <source>
        <strain evidence="8 9">JCM 17783</strain>
    </source>
</reference>
<organism evidence="8 9">
    <name type="scientific">Mycobacterium stomatepiae</name>
    <dbReference type="NCBI Taxonomy" id="470076"/>
    <lineage>
        <taxon>Bacteria</taxon>
        <taxon>Bacillati</taxon>
        <taxon>Actinomycetota</taxon>
        <taxon>Actinomycetes</taxon>
        <taxon>Mycobacteriales</taxon>
        <taxon>Mycobacteriaceae</taxon>
        <taxon>Mycobacterium</taxon>
        <taxon>Mycobacterium simiae complex</taxon>
    </lineage>
</organism>
<dbReference type="Gene3D" id="2.40.128.200">
    <property type="match status" value="1"/>
</dbReference>
<evidence type="ECO:0000256" key="1">
    <source>
        <dbReference type="ARBA" id="ARBA00022729"/>
    </source>
</evidence>
<gene>
    <name evidence="8" type="primary">lprI</name>
    <name evidence="8" type="ORF">MSTO_11550</name>
</gene>
<protein>
    <submittedName>
        <fullName evidence="8">Lipoprotein LprI</fullName>
    </submittedName>
</protein>
<feature type="signal peptide" evidence="6">
    <location>
        <begin position="1"/>
        <end position="26"/>
    </location>
</feature>
<dbReference type="KEGG" id="msto:MSTO_11550"/>
<dbReference type="InterPro" id="IPR036328">
    <property type="entry name" value="MliC_sf"/>
</dbReference>
<dbReference type="Pfam" id="PF09864">
    <property type="entry name" value="MliC"/>
    <property type="match status" value="1"/>
</dbReference>
<keyword evidence="1 6" id="KW-0732">Signal</keyword>
<dbReference type="InterPro" id="IPR018660">
    <property type="entry name" value="MliC"/>
</dbReference>
<keyword evidence="3" id="KW-0564">Palmitate</keyword>
<feature type="domain" description="C-type lysozyme inhibitor" evidence="7">
    <location>
        <begin position="150"/>
        <end position="216"/>
    </location>
</feature>